<dbReference type="InterPro" id="IPR011047">
    <property type="entry name" value="Quinoprotein_ADH-like_sf"/>
</dbReference>
<comment type="similarity">
    <text evidence="3">Belongs to the glycosyltransferase GT106 family.</text>
</comment>
<comment type="caution">
    <text evidence="17">The sequence shown here is derived from an EMBL/GenBank/DDBJ whole genome shotgun (WGS) entry which is preliminary data.</text>
</comment>
<dbReference type="Pfam" id="PF10250">
    <property type="entry name" value="O-FucT"/>
    <property type="match status" value="1"/>
</dbReference>
<keyword evidence="18" id="KW-1185">Reference proteome</keyword>
<dbReference type="GO" id="GO:0016757">
    <property type="term" value="F:glycosyltransferase activity"/>
    <property type="evidence" value="ECO:0007669"/>
    <property type="project" value="UniProtKB-KW"/>
</dbReference>
<dbReference type="GO" id="GO:0016020">
    <property type="term" value="C:membrane"/>
    <property type="evidence" value="ECO:0007669"/>
    <property type="project" value="UniProtKB-SubCell"/>
</dbReference>
<protein>
    <recommendedName>
        <fullName evidence="14">O-fucosyltransferase family protein</fullName>
    </recommendedName>
</protein>
<dbReference type="OrthoDB" id="1882547at2759"/>
<evidence type="ECO:0000256" key="1">
    <source>
        <dbReference type="ARBA" id="ARBA00004167"/>
    </source>
</evidence>
<dbReference type="Gene3D" id="2.130.10.10">
    <property type="entry name" value="YVTN repeat-like/Quinoprotein amine dehydrogenase"/>
    <property type="match status" value="2"/>
</dbReference>
<dbReference type="CDD" id="cd11299">
    <property type="entry name" value="O-FucT_plant"/>
    <property type="match status" value="1"/>
</dbReference>
<dbReference type="InterPro" id="IPR019775">
    <property type="entry name" value="WD40_repeat_CS"/>
</dbReference>
<evidence type="ECO:0000313" key="17">
    <source>
        <dbReference type="EMBL" id="KAF3447243.1"/>
    </source>
</evidence>
<evidence type="ECO:0000256" key="4">
    <source>
        <dbReference type="ARBA" id="ARBA00022574"/>
    </source>
</evidence>
<keyword evidence="6" id="KW-0808">Transferase</keyword>
<dbReference type="InterPro" id="IPR015943">
    <property type="entry name" value="WD40/YVTN_repeat-like_dom_sf"/>
</dbReference>
<gene>
    <name evidence="17" type="ORF">FNV43_RR12423</name>
</gene>
<evidence type="ECO:0000256" key="16">
    <source>
        <dbReference type="SAM" id="Phobius"/>
    </source>
</evidence>
<evidence type="ECO:0000256" key="15">
    <source>
        <dbReference type="PROSITE-ProRule" id="PRU00221"/>
    </source>
</evidence>
<dbReference type="SMART" id="SM00320">
    <property type="entry name" value="WD40"/>
    <property type="match status" value="7"/>
</dbReference>
<keyword evidence="5" id="KW-0328">Glycosyltransferase</keyword>
<organism evidence="17 18">
    <name type="scientific">Rhamnella rubrinervis</name>
    <dbReference type="NCBI Taxonomy" id="2594499"/>
    <lineage>
        <taxon>Eukaryota</taxon>
        <taxon>Viridiplantae</taxon>
        <taxon>Streptophyta</taxon>
        <taxon>Embryophyta</taxon>
        <taxon>Tracheophyta</taxon>
        <taxon>Spermatophyta</taxon>
        <taxon>Magnoliopsida</taxon>
        <taxon>eudicotyledons</taxon>
        <taxon>Gunneridae</taxon>
        <taxon>Pentapetalae</taxon>
        <taxon>rosids</taxon>
        <taxon>fabids</taxon>
        <taxon>Rosales</taxon>
        <taxon>Rhamnaceae</taxon>
        <taxon>rhamnoid group</taxon>
        <taxon>Rhamneae</taxon>
        <taxon>Rhamnella</taxon>
    </lineage>
</organism>
<dbReference type="PROSITE" id="PS50082">
    <property type="entry name" value="WD_REPEATS_2"/>
    <property type="match status" value="3"/>
</dbReference>
<proteinExistence type="inferred from homology"/>
<evidence type="ECO:0000256" key="6">
    <source>
        <dbReference type="ARBA" id="ARBA00022679"/>
    </source>
</evidence>
<evidence type="ECO:0000256" key="8">
    <source>
        <dbReference type="ARBA" id="ARBA00022737"/>
    </source>
</evidence>
<evidence type="ECO:0000256" key="11">
    <source>
        <dbReference type="ARBA" id="ARBA00023180"/>
    </source>
</evidence>
<evidence type="ECO:0000256" key="10">
    <source>
        <dbReference type="ARBA" id="ARBA00023136"/>
    </source>
</evidence>
<keyword evidence="11" id="KW-0325">Glycoprotein</keyword>
<evidence type="ECO:0000256" key="7">
    <source>
        <dbReference type="ARBA" id="ARBA00022692"/>
    </source>
</evidence>
<feature type="transmembrane region" description="Helical" evidence="16">
    <location>
        <begin position="12"/>
        <end position="33"/>
    </location>
</feature>
<dbReference type="PANTHER" id="PTHR31933:SF8">
    <property type="entry name" value="O-FUCOSYLTRANSFERASE FAMILY PROTEIN"/>
    <property type="match status" value="1"/>
</dbReference>
<accession>A0A8K0H7Y0</accession>
<dbReference type="PROSITE" id="PS00678">
    <property type="entry name" value="WD_REPEATS_1"/>
    <property type="match status" value="1"/>
</dbReference>
<comment type="subcellular location">
    <subcellularLocation>
        <location evidence="1">Membrane</location>
        <topology evidence="1">Single-pass membrane protein</topology>
    </subcellularLocation>
</comment>
<evidence type="ECO:0000256" key="9">
    <source>
        <dbReference type="ARBA" id="ARBA00022989"/>
    </source>
</evidence>
<keyword evidence="4 15" id="KW-0853">WD repeat</keyword>
<evidence type="ECO:0000256" key="3">
    <source>
        <dbReference type="ARBA" id="ARBA00007737"/>
    </source>
</evidence>
<keyword evidence="8" id="KW-0677">Repeat</keyword>
<evidence type="ECO:0000256" key="14">
    <source>
        <dbReference type="ARBA" id="ARBA00030350"/>
    </source>
</evidence>
<dbReference type="PANTHER" id="PTHR31933">
    <property type="entry name" value="O-FUCOSYLTRANSFERASE 2-RELATED"/>
    <property type="match status" value="1"/>
</dbReference>
<dbReference type="InterPro" id="IPR019378">
    <property type="entry name" value="GDP-Fuc_O-FucTrfase"/>
</dbReference>
<dbReference type="PROSITE" id="PS50294">
    <property type="entry name" value="WD_REPEATS_REGION"/>
    <property type="match status" value="1"/>
</dbReference>
<dbReference type="Pfam" id="PF00400">
    <property type="entry name" value="WD40"/>
    <property type="match status" value="3"/>
</dbReference>
<sequence length="845" mass="94642">MKLQYDYYPSQSQTTALIGVFLLLLPVLYPNLFNPLGRASPSMFSEWNAPKPRHLRLLEGALPHQTSVQQQKSLWAPLANQGWRPCSEETSDVPLSMKNTRGYLQVFLDGGLNQQRMGICDAVAVAKILNATLVIPHLEVNPVWQDSSSFAEIFDVDEFIDVLHNDVSIVKKLPSEFFWSTREYYATGIRATRIKTAPLHASAEWYLENVLPVLQRYGIAAVSPFSHRLTFNDLPASIQHLRCKVNFRALAFVPHIKTLGETLINRLHHPPIKNQVLGTDDKQEVTDEIGKYGAGKYVVLHLRFDKDMAAHSACDFGGGKAEKLALAKYRQVIWQGRVQNSQFSDEELRNHGRCPLTPEEIGLLLAALGFSNSTRLYLASHKVYGGEARISTLRKLFPLMEDKKSLVSTEERAQVEGKASLLAAVDYHVSMQSDIFISASPGNMHNALVGHRAYLNLKTIRPNMALLGQLFLNKSMEWPEFQRAVLDGHKNRQGQIRLWCELEGKCLHGDKCRNFHSWFRSSGGSGQTFSMSSKLEGHKKGITGIATDVSSSKIYTGDKDGIVRVWDVTGKCCKVVNIGGEIGCMMMSSRNSLLFLGTVDGVKQWNTQRGVVEQSLRGPIGQIYALAMSHEEDILFAGAQNGDITAWKLMTTHNNISGVRKQFEQHSLMVGHTSVVTCIVAGSEYVFSGSMDHTIRKWSLTSLECVQTLRGHTGDVLSVLCWNEYLISCSMDKTIKVWGTTKDAGSVEEIYSRDEEDEGLALHGMFDEDGKPMLLCSCSDDSVRLYELPTFMERGRIFAKDHVRAIEAGKAGPYFFTGDWTGLVTVWKWNKEEDDKDKALQQQQH</sequence>
<dbReference type="SUPFAM" id="SSF50998">
    <property type="entry name" value="Quinoprotein alcohol dehydrogenase-like"/>
    <property type="match status" value="1"/>
</dbReference>
<dbReference type="AlphaFoldDB" id="A0A8K0H7Y0"/>
<dbReference type="InterPro" id="IPR001680">
    <property type="entry name" value="WD40_rpt"/>
</dbReference>
<name>A0A8K0H7Y0_9ROSA</name>
<dbReference type="GO" id="GO:0006004">
    <property type="term" value="P:fucose metabolic process"/>
    <property type="evidence" value="ECO:0007669"/>
    <property type="project" value="UniProtKB-KW"/>
</dbReference>
<evidence type="ECO:0000256" key="5">
    <source>
        <dbReference type="ARBA" id="ARBA00022676"/>
    </source>
</evidence>
<dbReference type="EMBL" id="VOIH02000005">
    <property type="protein sequence ID" value="KAF3447243.1"/>
    <property type="molecule type" value="Genomic_DNA"/>
</dbReference>
<reference evidence="17" key="1">
    <citation type="submission" date="2020-03" db="EMBL/GenBank/DDBJ databases">
        <title>A high-quality chromosome-level genome assembly of a woody plant with both climbing and erect habits, Rhamnella rubrinervis.</title>
        <authorList>
            <person name="Lu Z."/>
            <person name="Yang Y."/>
            <person name="Zhu X."/>
            <person name="Sun Y."/>
        </authorList>
    </citation>
    <scope>NUCLEOTIDE SEQUENCE</scope>
    <source>
        <strain evidence="17">BYM</strain>
        <tissue evidence="17">Leaf</tissue>
    </source>
</reference>
<feature type="repeat" description="WD" evidence="15">
    <location>
        <begin position="709"/>
        <end position="738"/>
    </location>
</feature>
<evidence type="ECO:0000313" key="18">
    <source>
        <dbReference type="Proteomes" id="UP000796880"/>
    </source>
</evidence>
<keyword evidence="12" id="KW-0294">Fucose metabolism</keyword>
<dbReference type="InterPro" id="IPR024709">
    <property type="entry name" value="FucosylTrfase_pln"/>
</dbReference>
<keyword evidence="9 16" id="KW-1133">Transmembrane helix</keyword>
<dbReference type="Proteomes" id="UP000796880">
    <property type="component" value="Unassembled WGS sequence"/>
</dbReference>
<evidence type="ECO:0000256" key="2">
    <source>
        <dbReference type="ARBA" id="ARBA00004881"/>
    </source>
</evidence>
<evidence type="ECO:0000256" key="12">
    <source>
        <dbReference type="ARBA" id="ARBA00023253"/>
    </source>
</evidence>
<dbReference type="InterPro" id="IPR052272">
    <property type="entry name" value="GT106_glycosyltransferase"/>
</dbReference>
<dbReference type="CDD" id="cd00200">
    <property type="entry name" value="WD40"/>
    <property type="match status" value="1"/>
</dbReference>
<feature type="repeat" description="WD" evidence="15">
    <location>
        <begin position="535"/>
        <end position="568"/>
    </location>
</feature>
<keyword evidence="7 16" id="KW-0812">Transmembrane</keyword>
<evidence type="ECO:0000256" key="13">
    <source>
        <dbReference type="ARBA" id="ARBA00023277"/>
    </source>
</evidence>
<feature type="repeat" description="WD" evidence="15">
    <location>
        <begin position="669"/>
        <end position="708"/>
    </location>
</feature>
<keyword evidence="10 16" id="KW-0472">Membrane</keyword>
<comment type="pathway">
    <text evidence="2">Glycan metabolism.</text>
</comment>
<keyword evidence="13" id="KW-0119">Carbohydrate metabolism</keyword>